<dbReference type="SUPFAM" id="SSF53335">
    <property type="entry name" value="S-adenosyl-L-methionine-dependent methyltransferases"/>
    <property type="match status" value="1"/>
</dbReference>
<gene>
    <name evidence="4" type="ORF">GS634_03475</name>
</gene>
<evidence type="ECO:0000256" key="1">
    <source>
        <dbReference type="ARBA" id="ARBA00022603"/>
    </source>
</evidence>
<dbReference type="PANTHER" id="PTHR43464:SF19">
    <property type="entry name" value="UBIQUINONE BIOSYNTHESIS O-METHYLTRANSFERASE, MITOCHONDRIAL"/>
    <property type="match status" value="1"/>
</dbReference>
<evidence type="ECO:0000313" key="5">
    <source>
        <dbReference type="Proteomes" id="UP000597886"/>
    </source>
</evidence>
<accession>A0AA90YSE2</accession>
<keyword evidence="1 4" id="KW-0489">Methyltransferase</keyword>
<sequence>MSDKFLDSTYDLDTPEDTETHYQNWAATYEEEVAEQGYATPGRVAAALWQFHPHPQTPILDFGCGTGLSGLALRAAGFEVIDGIDPTPKMLEEAEAKGVYRTLTGFDITKPAPLRRGAYSVITSIGVIGQGAAPPETFDQLMHALPKGGLLAFSLNDHALKDHKFTCRLTDWVDMGAARLLFREHGPHLPGINLNSDVYVIEKA</sequence>
<dbReference type="RefSeq" id="WP_171328448.1">
    <property type="nucleotide sequence ID" value="NZ_WVRA01000001.1"/>
</dbReference>
<dbReference type="CDD" id="cd02440">
    <property type="entry name" value="AdoMet_MTases"/>
    <property type="match status" value="1"/>
</dbReference>
<dbReference type="GO" id="GO:0008168">
    <property type="term" value="F:methyltransferase activity"/>
    <property type="evidence" value="ECO:0007669"/>
    <property type="project" value="UniProtKB-KW"/>
</dbReference>
<dbReference type="Gene3D" id="3.40.50.150">
    <property type="entry name" value="Vaccinia Virus protein VP39"/>
    <property type="match status" value="1"/>
</dbReference>
<organism evidence="4 5">
    <name type="scientific">Ruegeria atlantica</name>
    <dbReference type="NCBI Taxonomy" id="81569"/>
    <lineage>
        <taxon>Bacteria</taxon>
        <taxon>Pseudomonadati</taxon>
        <taxon>Pseudomonadota</taxon>
        <taxon>Alphaproteobacteria</taxon>
        <taxon>Rhodobacterales</taxon>
        <taxon>Roseobacteraceae</taxon>
        <taxon>Ruegeria</taxon>
    </lineage>
</organism>
<evidence type="ECO:0000256" key="2">
    <source>
        <dbReference type="ARBA" id="ARBA00022679"/>
    </source>
</evidence>
<name>A0AA90YSE2_9RHOB</name>
<dbReference type="PANTHER" id="PTHR43464">
    <property type="entry name" value="METHYLTRANSFERASE"/>
    <property type="match status" value="1"/>
</dbReference>
<proteinExistence type="predicted"/>
<evidence type="ECO:0000313" key="4">
    <source>
        <dbReference type="EMBL" id="NOE17180.1"/>
    </source>
</evidence>
<dbReference type="EMBL" id="WVRA01000001">
    <property type="protein sequence ID" value="NOE17180.1"/>
    <property type="molecule type" value="Genomic_DNA"/>
</dbReference>
<keyword evidence="3" id="KW-0949">S-adenosyl-L-methionine</keyword>
<comment type="caution">
    <text evidence="4">The sequence shown here is derived from an EMBL/GenBank/DDBJ whole genome shotgun (WGS) entry which is preliminary data.</text>
</comment>
<dbReference type="Pfam" id="PF13489">
    <property type="entry name" value="Methyltransf_23"/>
    <property type="match status" value="1"/>
</dbReference>
<dbReference type="Proteomes" id="UP000597886">
    <property type="component" value="Unassembled WGS sequence"/>
</dbReference>
<dbReference type="GO" id="GO:0032259">
    <property type="term" value="P:methylation"/>
    <property type="evidence" value="ECO:0007669"/>
    <property type="project" value="UniProtKB-KW"/>
</dbReference>
<reference evidence="4" key="1">
    <citation type="submission" date="2019-12" db="EMBL/GenBank/DDBJ databases">
        <title>Ruegeria JWLKs population differentiation of coral mucus and skeleton niches.</title>
        <authorList>
            <person name="Luo D."/>
        </authorList>
    </citation>
    <scope>NUCLEOTIDE SEQUENCE</scope>
    <source>
        <strain evidence="4">HKCCD6181</strain>
    </source>
</reference>
<protein>
    <submittedName>
        <fullName evidence="4">Methyltransferase domain-containing protein</fullName>
    </submittedName>
</protein>
<dbReference type="AlphaFoldDB" id="A0AA90YSE2"/>
<dbReference type="InterPro" id="IPR029063">
    <property type="entry name" value="SAM-dependent_MTases_sf"/>
</dbReference>
<evidence type="ECO:0000256" key="3">
    <source>
        <dbReference type="ARBA" id="ARBA00022691"/>
    </source>
</evidence>
<keyword evidence="2" id="KW-0808">Transferase</keyword>